<dbReference type="EMBL" id="CM045760">
    <property type="protein sequence ID" value="KAI8027358.1"/>
    <property type="molecule type" value="Genomic_DNA"/>
</dbReference>
<keyword evidence="2" id="KW-1185">Reference proteome</keyword>
<reference evidence="1 2" key="1">
    <citation type="journal article" date="2022" name="Plant J.">
        <title>Chromosome-level genome of Camellia lanceoleosa provides a valuable resource for understanding genome evolution and self-incompatibility.</title>
        <authorList>
            <person name="Gong W."/>
            <person name="Xiao S."/>
            <person name="Wang L."/>
            <person name="Liao Z."/>
            <person name="Chang Y."/>
            <person name="Mo W."/>
            <person name="Hu G."/>
            <person name="Li W."/>
            <person name="Zhao G."/>
            <person name="Zhu H."/>
            <person name="Hu X."/>
            <person name="Ji K."/>
            <person name="Xiang X."/>
            <person name="Song Q."/>
            <person name="Yuan D."/>
            <person name="Jin S."/>
            <person name="Zhang L."/>
        </authorList>
    </citation>
    <scope>NUCLEOTIDE SEQUENCE [LARGE SCALE GENOMIC DNA]</scope>
    <source>
        <strain evidence="1">SQ_2022a</strain>
    </source>
</reference>
<sequence length="193" mass="20937">MQLPSTPPTPPPLQQQQQSLQQQMPPQQQSQQSGLSVSGVPPGTDHGVRMLPGGNGVGIMCGMNRSMPMARPGFQGIAPPSMVNSGSMLSSSVAMMPSPVNMHSGVGSGQGNSMLRPRDTLNVMRPGQNSEHQRKMMVPDLQMQQVPQGNNNQGVPLFDTTEFKPEVSVKAASTHYLFFFLLLMYLDSSRNWC</sequence>
<dbReference type="Proteomes" id="UP001060215">
    <property type="component" value="Chromosome 3"/>
</dbReference>
<gene>
    <name evidence="1" type="ORF">LOK49_LG02G01651</name>
</gene>
<evidence type="ECO:0000313" key="1">
    <source>
        <dbReference type="EMBL" id="KAI8027358.1"/>
    </source>
</evidence>
<protein>
    <submittedName>
        <fullName evidence="1">Chromatin modification-related protein EAF1 A</fullName>
    </submittedName>
</protein>
<name>A0ACC0IQI7_9ERIC</name>
<organism evidence="1 2">
    <name type="scientific">Camellia lanceoleosa</name>
    <dbReference type="NCBI Taxonomy" id="1840588"/>
    <lineage>
        <taxon>Eukaryota</taxon>
        <taxon>Viridiplantae</taxon>
        <taxon>Streptophyta</taxon>
        <taxon>Embryophyta</taxon>
        <taxon>Tracheophyta</taxon>
        <taxon>Spermatophyta</taxon>
        <taxon>Magnoliopsida</taxon>
        <taxon>eudicotyledons</taxon>
        <taxon>Gunneridae</taxon>
        <taxon>Pentapetalae</taxon>
        <taxon>asterids</taxon>
        <taxon>Ericales</taxon>
        <taxon>Theaceae</taxon>
        <taxon>Camellia</taxon>
    </lineage>
</organism>
<proteinExistence type="predicted"/>
<comment type="caution">
    <text evidence="1">The sequence shown here is derived from an EMBL/GenBank/DDBJ whole genome shotgun (WGS) entry which is preliminary data.</text>
</comment>
<evidence type="ECO:0000313" key="2">
    <source>
        <dbReference type="Proteomes" id="UP001060215"/>
    </source>
</evidence>
<accession>A0ACC0IQI7</accession>